<evidence type="ECO:0000313" key="2">
    <source>
        <dbReference type="EMBL" id="KZL67409.1"/>
    </source>
</evidence>
<organism evidence="2 3">
    <name type="scientific">Colletotrichum incanum</name>
    <name type="common">Soybean anthracnose fungus</name>
    <dbReference type="NCBI Taxonomy" id="1573173"/>
    <lineage>
        <taxon>Eukaryota</taxon>
        <taxon>Fungi</taxon>
        <taxon>Dikarya</taxon>
        <taxon>Ascomycota</taxon>
        <taxon>Pezizomycotina</taxon>
        <taxon>Sordariomycetes</taxon>
        <taxon>Hypocreomycetidae</taxon>
        <taxon>Glomerellales</taxon>
        <taxon>Glomerellaceae</taxon>
        <taxon>Colletotrichum</taxon>
        <taxon>Colletotrichum spaethianum species complex</taxon>
    </lineage>
</organism>
<keyword evidence="1" id="KW-0472">Membrane</keyword>
<reference evidence="2 3" key="1">
    <citation type="submission" date="2015-06" db="EMBL/GenBank/DDBJ databases">
        <title>Survival trade-offs in plant roots during colonization by closely related pathogenic and mutualistic fungi.</title>
        <authorList>
            <person name="Hacquard S."/>
            <person name="Kracher B."/>
            <person name="Hiruma K."/>
            <person name="Weinman A."/>
            <person name="Muench P."/>
            <person name="Garrido Oter R."/>
            <person name="Ver Loren van Themaat E."/>
            <person name="Dallerey J.-F."/>
            <person name="Damm U."/>
            <person name="Henrissat B."/>
            <person name="Lespinet O."/>
            <person name="Thon M."/>
            <person name="Kemen E."/>
            <person name="McHardy A.C."/>
            <person name="Schulze-Lefert P."/>
            <person name="O'Connell R.J."/>
        </authorList>
    </citation>
    <scope>NUCLEOTIDE SEQUENCE [LARGE SCALE GENOMIC DNA]</scope>
    <source>
        <strain evidence="2 3">MAFF 238704</strain>
    </source>
</reference>
<proteinExistence type="predicted"/>
<accession>A0A166Q1D8</accession>
<name>A0A166Q1D8_COLIC</name>
<gene>
    <name evidence="2" type="ORF">CI238_01002</name>
</gene>
<sequence length="261" mass="28586">MSGGQPVQYDNTYDFSLVLISKTMLGLANNFQPKQAAGTRFSCGGFQVSQPASKADISSFIKRAKKLAASQGHHQDYRPKFEPMPFPHEATPLEIFALALAVFAVVSILGCAVMIVIKMRRSRAQHQFHSSPYPDDTRRRESNDLAEAFINCVKRQSNSVPDPDMNSLADLEENDATHLAPKHIFRPWREAVVGGERGIRELGSASSTGHWTEVPMDKVKTLPTGNQGDLISTFSKGSVLVGRRASRPFDEGDAGTASQNP</sequence>
<keyword evidence="1" id="KW-1133">Transmembrane helix</keyword>
<keyword evidence="1" id="KW-0812">Transmembrane</keyword>
<evidence type="ECO:0000313" key="3">
    <source>
        <dbReference type="Proteomes" id="UP000076584"/>
    </source>
</evidence>
<comment type="caution">
    <text evidence="2">The sequence shown here is derived from an EMBL/GenBank/DDBJ whole genome shotgun (WGS) entry which is preliminary data.</text>
</comment>
<dbReference type="EMBL" id="LFIW01002536">
    <property type="protein sequence ID" value="KZL67409.1"/>
    <property type="molecule type" value="Genomic_DNA"/>
</dbReference>
<protein>
    <submittedName>
        <fullName evidence="2">Uncharacterized protein</fullName>
    </submittedName>
</protein>
<dbReference type="AlphaFoldDB" id="A0A166Q1D8"/>
<dbReference type="Proteomes" id="UP000076584">
    <property type="component" value="Unassembled WGS sequence"/>
</dbReference>
<evidence type="ECO:0000256" key="1">
    <source>
        <dbReference type="SAM" id="Phobius"/>
    </source>
</evidence>
<keyword evidence="3" id="KW-1185">Reference proteome</keyword>
<feature type="transmembrane region" description="Helical" evidence="1">
    <location>
        <begin position="95"/>
        <end position="117"/>
    </location>
</feature>